<organism evidence="3 4">
    <name type="scientific">Gossypium mustelinum</name>
    <name type="common">Cotton</name>
    <name type="synonym">Gossypium caicoense</name>
    <dbReference type="NCBI Taxonomy" id="34275"/>
    <lineage>
        <taxon>Eukaryota</taxon>
        <taxon>Viridiplantae</taxon>
        <taxon>Streptophyta</taxon>
        <taxon>Embryophyta</taxon>
        <taxon>Tracheophyta</taxon>
        <taxon>Spermatophyta</taxon>
        <taxon>Magnoliopsida</taxon>
        <taxon>eudicotyledons</taxon>
        <taxon>Gunneridae</taxon>
        <taxon>Pentapetalae</taxon>
        <taxon>rosids</taxon>
        <taxon>malvids</taxon>
        <taxon>Malvales</taxon>
        <taxon>Malvaceae</taxon>
        <taxon>Malvoideae</taxon>
        <taxon>Gossypium</taxon>
    </lineage>
</organism>
<dbReference type="InterPro" id="IPR053973">
    <property type="entry name" value="ERMP1-like_C"/>
</dbReference>
<reference evidence="3 4" key="1">
    <citation type="submission" date="2019-07" db="EMBL/GenBank/DDBJ databases">
        <title>WGS assembly of Gossypium mustelinum.</title>
        <authorList>
            <person name="Chen Z.J."/>
            <person name="Sreedasyam A."/>
            <person name="Ando A."/>
            <person name="Song Q."/>
            <person name="De L."/>
            <person name="Hulse-Kemp A."/>
            <person name="Ding M."/>
            <person name="Ye W."/>
            <person name="Kirkbride R."/>
            <person name="Jenkins J."/>
            <person name="Plott C."/>
            <person name="Lovell J."/>
            <person name="Lin Y.-M."/>
            <person name="Vaughn R."/>
            <person name="Liu B."/>
            <person name="Li W."/>
            <person name="Simpson S."/>
            <person name="Scheffler B."/>
            <person name="Saski C."/>
            <person name="Grover C."/>
            <person name="Hu G."/>
            <person name="Conover J."/>
            <person name="Carlson J."/>
            <person name="Shu S."/>
            <person name="Boston L."/>
            <person name="Williams M."/>
            <person name="Peterson D."/>
            <person name="Mcgee K."/>
            <person name="Jones D."/>
            <person name="Wendel J."/>
            <person name="Stelly D."/>
            <person name="Grimwood J."/>
            <person name="Schmutz J."/>
        </authorList>
    </citation>
    <scope>NUCLEOTIDE SEQUENCE [LARGE SCALE GENOMIC DNA]</scope>
    <source>
        <strain evidence="3">1408120.09</strain>
    </source>
</reference>
<name>A0A5D2ZE09_GOSMU</name>
<protein>
    <recommendedName>
        <fullName evidence="2">Endoplasmic reticulum metallopeptidase 1-like C-terminal domain-containing protein</fullName>
    </recommendedName>
</protein>
<evidence type="ECO:0000256" key="1">
    <source>
        <dbReference type="ARBA" id="ARBA00010918"/>
    </source>
</evidence>
<keyword evidence="4" id="KW-1185">Reference proteome</keyword>
<comment type="similarity">
    <text evidence="1">Belongs to the peptidase M28 family.</text>
</comment>
<proteinExistence type="inferred from homology"/>
<accession>A0A5D2ZE09</accession>
<dbReference type="AlphaFoldDB" id="A0A5D2ZE09"/>
<evidence type="ECO:0000313" key="4">
    <source>
        <dbReference type="Proteomes" id="UP000323597"/>
    </source>
</evidence>
<gene>
    <name evidence="3" type="ORF">E1A91_A05G339500v1</name>
</gene>
<evidence type="ECO:0000259" key="2">
    <source>
        <dbReference type="Pfam" id="PF22248"/>
    </source>
</evidence>
<dbReference type="EMBL" id="CM017640">
    <property type="protein sequence ID" value="TYJ36888.1"/>
    <property type="molecule type" value="Genomic_DNA"/>
</dbReference>
<evidence type="ECO:0000313" key="3">
    <source>
        <dbReference type="EMBL" id="TYJ36888.1"/>
    </source>
</evidence>
<dbReference type="Proteomes" id="UP000323597">
    <property type="component" value="Chromosome A05"/>
</dbReference>
<dbReference type="Pfam" id="PF22248">
    <property type="entry name" value="ERMP1_C"/>
    <property type="match status" value="1"/>
</dbReference>
<sequence>MHGRTLRTHHMFIQQTDFVSLQTLFPVNFLFSRSMQFPARSDEILKQYRQFPHLYTNKPQTMSSDGSRRVYLELSLGSLKEVWVAVLNITGPLSSWSFADTKLPVPETAEGGPPSYICRLTGSSHEKWNFWLEGRNVEDIRVDVAVLDQNLVEEAKKLKSVFPGWTDVTAYSSFLSTYVF</sequence>
<feature type="domain" description="Endoplasmic reticulum metallopeptidase 1-like C-terminal" evidence="2">
    <location>
        <begin position="18"/>
        <end position="178"/>
    </location>
</feature>